<comment type="caution">
    <text evidence="3">The sequence shown here is derived from an EMBL/GenBank/DDBJ whole genome shotgun (WGS) entry which is preliminary data.</text>
</comment>
<gene>
    <name evidence="3" type="ORF">H4Q31_06460</name>
</gene>
<organism evidence="3 4">
    <name type="scientific">Cohnella lubricantis</name>
    <dbReference type="NCBI Taxonomy" id="2163172"/>
    <lineage>
        <taxon>Bacteria</taxon>
        <taxon>Bacillati</taxon>
        <taxon>Bacillota</taxon>
        <taxon>Bacilli</taxon>
        <taxon>Bacillales</taxon>
        <taxon>Paenibacillaceae</taxon>
        <taxon>Cohnella</taxon>
    </lineage>
</organism>
<dbReference type="PANTHER" id="PTHR43158:SF1">
    <property type="entry name" value="ABC TRANSPORTER, ATP-BINDING PROTEIN"/>
    <property type="match status" value="1"/>
</dbReference>
<keyword evidence="1" id="KW-0547">Nucleotide-binding</keyword>
<proteinExistence type="predicted"/>
<evidence type="ECO:0000256" key="1">
    <source>
        <dbReference type="ARBA" id="ARBA00022741"/>
    </source>
</evidence>
<dbReference type="CDD" id="cd00267">
    <property type="entry name" value="ABC_ATPase"/>
    <property type="match status" value="1"/>
</dbReference>
<reference evidence="3 4" key="1">
    <citation type="submission" date="2020-08" db="EMBL/GenBank/DDBJ databases">
        <title>Cohnella phylogeny.</title>
        <authorList>
            <person name="Dunlap C."/>
        </authorList>
    </citation>
    <scope>NUCLEOTIDE SEQUENCE [LARGE SCALE GENOMIC DNA]</scope>
    <source>
        <strain evidence="3 4">DSM 103658</strain>
    </source>
</reference>
<name>A0A841T7T5_9BACL</name>
<accession>A0A841T7T5</accession>
<evidence type="ECO:0000313" key="3">
    <source>
        <dbReference type="EMBL" id="MBB6676972.1"/>
    </source>
</evidence>
<protein>
    <recommendedName>
        <fullName evidence="5">ATP-binding cassette domain-containing protein</fullName>
    </recommendedName>
</protein>
<sequence>MPDRGRLLDSLGLEADMDVHGMSRGQEAHLMLALCLARDVPLLVLDEPFSGIDMLSRERIVSALIDALNGRRGQEAIGSIRSGKIGRGECTCKPP</sequence>
<dbReference type="EMBL" id="JACJVN010000024">
    <property type="protein sequence ID" value="MBB6676972.1"/>
    <property type="molecule type" value="Genomic_DNA"/>
</dbReference>
<dbReference type="Proteomes" id="UP000574133">
    <property type="component" value="Unassembled WGS sequence"/>
</dbReference>
<dbReference type="RefSeq" id="WP_185178254.1">
    <property type="nucleotide sequence ID" value="NZ_CBCSEP010000008.1"/>
</dbReference>
<dbReference type="GO" id="GO:0005524">
    <property type="term" value="F:ATP binding"/>
    <property type="evidence" value="ECO:0007669"/>
    <property type="project" value="UniProtKB-KW"/>
</dbReference>
<evidence type="ECO:0000256" key="2">
    <source>
        <dbReference type="ARBA" id="ARBA00022840"/>
    </source>
</evidence>
<dbReference type="SUPFAM" id="SSF52540">
    <property type="entry name" value="P-loop containing nucleoside triphosphate hydrolases"/>
    <property type="match status" value="1"/>
</dbReference>
<dbReference type="InterPro" id="IPR027417">
    <property type="entry name" value="P-loop_NTPase"/>
</dbReference>
<evidence type="ECO:0000313" key="4">
    <source>
        <dbReference type="Proteomes" id="UP000574133"/>
    </source>
</evidence>
<dbReference type="AlphaFoldDB" id="A0A841T7T5"/>
<evidence type="ECO:0008006" key="5">
    <source>
        <dbReference type="Google" id="ProtNLM"/>
    </source>
</evidence>
<dbReference type="PANTHER" id="PTHR43158">
    <property type="entry name" value="SKFA PEPTIDE EXPORT ATP-BINDING PROTEIN SKFE"/>
    <property type="match status" value="1"/>
</dbReference>
<keyword evidence="2" id="KW-0067">ATP-binding</keyword>
<dbReference type="Gene3D" id="3.40.50.300">
    <property type="entry name" value="P-loop containing nucleotide triphosphate hydrolases"/>
    <property type="match status" value="1"/>
</dbReference>
<keyword evidence="4" id="KW-1185">Reference proteome</keyword>